<dbReference type="InterPro" id="IPR016166">
    <property type="entry name" value="FAD-bd_PCMH"/>
</dbReference>
<dbReference type="NCBIfam" id="NF008439">
    <property type="entry name" value="PRK11282.1"/>
    <property type="match status" value="1"/>
</dbReference>
<dbReference type="PANTHER" id="PTHR11748:SF103">
    <property type="entry name" value="GLYCOLATE OXIDASE SUBUNIT GLCE"/>
    <property type="match status" value="1"/>
</dbReference>
<organism evidence="4 5">
    <name type="scientific">Candidatus Accumulibacter affinis</name>
    <dbReference type="NCBI Taxonomy" id="2954384"/>
    <lineage>
        <taxon>Bacteria</taxon>
        <taxon>Pseudomonadati</taxon>
        <taxon>Pseudomonadota</taxon>
        <taxon>Betaproteobacteria</taxon>
        <taxon>Candidatus Accumulibacter</taxon>
    </lineage>
</organism>
<dbReference type="SUPFAM" id="SSF56176">
    <property type="entry name" value="FAD-binding/transporter-associated domain-like"/>
    <property type="match status" value="1"/>
</dbReference>
<dbReference type="InterPro" id="IPR016164">
    <property type="entry name" value="FAD-linked_Oxase-like_C"/>
</dbReference>
<evidence type="ECO:0000256" key="2">
    <source>
        <dbReference type="ARBA" id="ARBA00022827"/>
    </source>
</evidence>
<evidence type="ECO:0000259" key="3">
    <source>
        <dbReference type="PROSITE" id="PS51387"/>
    </source>
</evidence>
<dbReference type="Gene3D" id="3.30.465.10">
    <property type="match status" value="1"/>
</dbReference>
<feature type="domain" description="FAD-binding PCMH-type" evidence="3">
    <location>
        <begin position="1"/>
        <end position="170"/>
    </location>
</feature>
<keyword evidence="2" id="KW-0274">FAD</keyword>
<dbReference type="Pfam" id="PF01565">
    <property type="entry name" value="FAD_binding_4"/>
    <property type="match status" value="1"/>
</dbReference>
<accession>A0A935TFA4</accession>
<evidence type="ECO:0000313" key="4">
    <source>
        <dbReference type="EMBL" id="MBK7956313.1"/>
    </source>
</evidence>
<dbReference type="GO" id="GO:0019154">
    <property type="term" value="F:glycolate dehydrogenase activity"/>
    <property type="evidence" value="ECO:0007669"/>
    <property type="project" value="UniProtKB-EC"/>
</dbReference>
<dbReference type="SUPFAM" id="SSF55103">
    <property type="entry name" value="FAD-linked oxidases, C-terminal domain"/>
    <property type="match status" value="1"/>
</dbReference>
<dbReference type="Proteomes" id="UP000706151">
    <property type="component" value="Unassembled WGS sequence"/>
</dbReference>
<keyword evidence="1" id="KW-0285">Flavoprotein</keyword>
<name>A0A935TFA4_9PROT</name>
<dbReference type="EMBL" id="JADJOT010000012">
    <property type="protein sequence ID" value="MBK7956313.1"/>
    <property type="molecule type" value="Genomic_DNA"/>
</dbReference>
<dbReference type="PANTHER" id="PTHR11748">
    <property type="entry name" value="D-LACTATE DEHYDROGENASE"/>
    <property type="match status" value="1"/>
</dbReference>
<reference evidence="4 5" key="1">
    <citation type="submission" date="2020-10" db="EMBL/GenBank/DDBJ databases">
        <title>Connecting structure to function with the recovery of over 1000 high-quality activated sludge metagenome-assembled genomes encoding full-length rRNA genes using long-read sequencing.</title>
        <authorList>
            <person name="Singleton C.M."/>
            <person name="Petriglieri F."/>
            <person name="Kristensen J.M."/>
            <person name="Kirkegaard R.H."/>
            <person name="Michaelsen T.Y."/>
            <person name="Andersen M.H."/>
            <person name="Karst S.M."/>
            <person name="Dueholm M.S."/>
            <person name="Nielsen P.H."/>
            <person name="Albertsen M."/>
        </authorList>
    </citation>
    <scope>NUCLEOTIDE SEQUENCE [LARGE SCALE GENOMIC DNA]</scope>
    <source>
        <strain evidence="4">Fred_18-Q3-R57-64_BAT3C.720</strain>
    </source>
</reference>
<keyword evidence="4" id="KW-0560">Oxidoreductase</keyword>
<proteinExistence type="predicted"/>
<dbReference type="PROSITE" id="PS51387">
    <property type="entry name" value="FAD_PCMH"/>
    <property type="match status" value="1"/>
</dbReference>
<comment type="caution">
    <text evidence="4">The sequence shown here is derived from an EMBL/GenBank/DDBJ whole genome shotgun (WGS) entry which is preliminary data.</text>
</comment>
<dbReference type="InterPro" id="IPR006094">
    <property type="entry name" value="Oxid_FAD_bind_N"/>
</dbReference>
<dbReference type="GO" id="GO:0071949">
    <property type="term" value="F:FAD binding"/>
    <property type="evidence" value="ECO:0007669"/>
    <property type="project" value="InterPro"/>
</dbReference>
<dbReference type="AlphaFoldDB" id="A0A935TFA4"/>
<sequence>MDSWLANCIARVSEAADTGGQLAIRGGSSKRFYAGPEQGEPLELAAWQGIVAYEPTELVVTARAGTALSELSATLAAQGQWLAFEPPHFGPTATVGGMLAAGLSGPRRQAVGAVRDFVLGVKLLNGLGEVLCFGGQVMKNVAGYDVARLMAGSLGTLGVLLEVSLKVLPLPVAEKSLRFAIDEATALQQLNQWGGRPLPISGSAWQDGILTLRLSGAAAAVAAAQRTLAGEPVDDAEAVAFWWSLREQTLPFFAGEAPLWRLSLPSLAPPQALGSTLVEWGGAQRWLRGGDARTIRAAAAKAGGHATLFRADDGLKAAAGVFQPLPQPLARIHHRLKHAFDPHRVFNPGRLYPDL</sequence>
<evidence type="ECO:0000313" key="5">
    <source>
        <dbReference type="Proteomes" id="UP000706151"/>
    </source>
</evidence>
<protein>
    <submittedName>
        <fullName evidence="4">Glycolate oxidase subunit GlcE</fullName>
        <ecNumber evidence="4">1.1.99.14</ecNumber>
    </submittedName>
</protein>
<dbReference type="InterPro" id="IPR036318">
    <property type="entry name" value="FAD-bd_PCMH-like_sf"/>
</dbReference>
<gene>
    <name evidence="4" type="primary">glcE</name>
    <name evidence="4" type="ORF">IPK02_21510</name>
</gene>
<evidence type="ECO:0000256" key="1">
    <source>
        <dbReference type="ARBA" id="ARBA00022630"/>
    </source>
</evidence>
<dbReference type="InterPro" id="IPR016169">
    <property type="entry name" value="FAD-bd_PCMH_sub2"/>
</dbReference>
<dbReference type="EC" id="1.1.99.14" evidence="4"/>